<dbReference type="EMBL" id="JBHUMR010000009">
    <property type="protein sequence ID" value="MFD2617262.1"/>
    <property type="molecule type" value="Genomic_DNA"/>
</dbReference>
<dbReference type="Gene3D" id="1.10.10.10">
    <property type="entry name" value="Winged helix-like DNA-binding domain superfamily/Winged helix DNA-binding domain"/>
    <property type="match status" value="1"/>
</dbReference>
<reference evidence="6" key="1">
    <citation type="journal article" date="2019" name="Int. J. Syst. Evol. Microbiol.">
        <title>The Global Catalogue of Microorganisms (GCM) 10K type strain sequencing project: providing services to taxonomists for standard genome sequencing and annotation.</title>
        <authorList>
            <consortium name="The Broad Institute Genomics Platform"/>
            <consortium name="The Broad Institute Genome Sequencing Center for Infectious Disease"/>
            <person name="Wu L."/>
            <person name="Ma J."/>
        </authorList>
    </citation>
    <scope>NUCLEOTIDE SEQUENCE [LARGE SCALE GENOMIC DNA]</scope>
    <source>
        <strain evidence="6">TISTR 2241</strain>
    </source>
</reference>
<protein>
    <submittedName>
        <fullName evidence="5">MarR family winged helix-turn-helix transcriptional regulator</fullName>
    </submittedName>
</protein>
<evidence type="ECO:0000256" key="3">
    <source>
        <dbReference type="ARBA" id="ARBA00023163"/>
    </source>
</evidence>
<keyword evidence="2" id="KW-0238">DNA-binding</keyword>
<evidence type="ECO:0000313" key="6">
    <source>
        <dbReference type="Proteomes" id="UP001597458"/>
    </source>
</evidence>
<evidence type="ECO:0000313" key="5">
    <source>
        <dbReference type="EMBL" id="MFD2617262.1"/>
    </source>
</evidence>
<dbReference type="InterPro" id="IPR036390">
    <property type="entry name" value="WH_DNA-bd_sf"/>
</dbReference>
<keyword evidence="1" id="KW-0805">Transcription regulation</keyword>
<keyword evidence="6" id="KW-1185">Reference proteome</keyword>
<comment type="caution">
    <text evidence="5">The sequence shown here is derived from an EMBL/GenBank/DDBJ whole genome shotgun (WGS) entry which is preliminary data.</text>
</comment>
<organism evidence="5 6">
    <name type="scientific">Terrilactibacillus laevilacticus</name>
    <dbReference type="NCBI Taxonomy" id="1380157"/>
    <lineage>
        <taxon>Bacteria</taxon>
        <taxon>Bacillati</taxon>
        <taxon>Bacillota</taxon>
        <taxon>Bacilli</taxon>
        <taxon>Bacillales</taxon>
        <taxon>Bacillaceae</taxon>
        <taxon>Terrilactibacillus</taxon>
    </lineage>
</organism>
<dbReference type="PROSITE" id="PS50995">
    <property type="entry name" value="HTH_MARR_2"/>
    <property type="match status" value="1"/>
</dbReference>
<evidence type="ECO:0000256" key="2">
    <source>
        <dbReference type="ARBA" id="ARBA00023125"/>
    </source>
</evidence>
<dbReference type="InterPro" id="IPR000835">
    <property type="entry name" value="HTH_MarR-typ"/>
</dbReference>
<dbReference type="InterPro" id="IPR036388">
    <property type="entry name" value="WH-like_DNA-bd_sf"/>
</dbReference>
<accession>A0ABW5PQW9</accession>
<feature type="domain" description="HTH marR-type" evidence="4">
    <location>
        <begin position="1"/>
        <end position="138"/>
    </location>
</feature>
<dbReference type="SMART" id="SM00347">
    <property type="entry name" value="HTH_MARR"/>
    <property type="match status" value="1"/>
</dbReference>
<name>A0ABW5PQW9_9BACI</name>
<gene>
    <name evidence="5" type="ORF">ACFSTF_08045</name>
</gene>
<dbReference type="SUPFAM" id="SSF46785">
    <property type="entry name" value="Winged helix' DNA-binding domain"/>
    <property type="match status" value="1"/>
</dbReference>
<evidence type="ECO:0000256" key="1">
    <source>
        <dbReference type="ARBA" id="ARBA00023015"/>
    </source>
</evidence>
<dbReference type="RefSeq" id="WP_246092808.1">
    <property type="nucleotide sequence ID" value="NZ_JBHUMR010000009.1"/>
</dbReference>
<evidence type="ECO:0000259" key="4">
    <source>
        <dbReference type="PROSITE" id="PS50995"/>
    </source>
</evidence>
<dbReference type="Pfam" id="PF12802">
    <property type="entry name" value="MarR_2"/>
    <property type="match status" value="1"/>
</dbReference>
<keyword evidence="3" id="KW-0804">Transcription</keyword>
<dbReference type="PANTHER" id="PTHR42756">
    <property type="entry name" value="TRANSCRIPTIONAL REGULATOR, MARR"/>
    <property type="match status" value="1"/>
</dbReference>
<dbReference type="PANTHER" id="PTHR42756:SF1">
    <property type="entry name" value="TRANSCRIPTIONAL REPRESSOR OF EMRAB OPERON"/>
    <property type="match status" value="1"/>
</dbReference>
<dbReference type="Proteomes" id="UP001597458">
    <property type="component" value="Unassembled WGS sequence"/>
</dbReference>
<proteinExistence type="predicted"/>
<sequence>MLKRKTRLELLLWFRLSRFYNQSIRKSNHHLKEWDLTTAQFDVLAQVGSHQPITQKDLANKLFVTKGNVTQLIRKMEKLELVERRQEWKVKYLTLTNKGEKLFQNIVPKQENYQASQFHALNKQEQKQLLELLRKLQKGQEE</sequence>